<organism evidence="1">
    <name type="scientific">Gasterosteus aculeatus</name>
    <name type="common">Three-spined stickleback</name>
    <dbReference type="NCBI Taxonomy" id="69293"/>
    <lineage>
        <taxon>Eukaryota</taxon>
        <taxon>Metazoa</taxon>
        <taxon>Chordata</taxon>
        <taxon>Craniata</taxon>
        <taxon>Vertebrata</taxon>
        <taxon>Euteleostomi</taxon>
        <taxon>Actinopterygii</taxon>
        <taxon>Neopterygii</taxon>
        <taxon>Teleostei</taxon>
        <taxon>Neoteleostei</taxon>
        <taxon>Acanthomorphata</taxon>
        <taxon>Eupercaria</taxon>
        <taxon>Perciformes</taxon>
        <taxon>Cottioidei</taxon>
        <taxon>Gasterosteales</taxon>
        <taxon>Gasterosteidae</taxon>
        <taxon>Gasterosteus</taxon>
    </lineage>
</organism>
<dbReference type="Bgee" id="ENSGACG00000015250">
    <property type="expression patterns" value="Expressed in zone of skin and 5 other cell types or tissues"/>
</dbReference>
<name>G3PR73_GASAC</name>
<sequence>CTVINLRLCAGAGRSDCVFARFVPELCHAEVPTALTRFGLLLLCVGIKPTLFTDLACCCVRVLRASLVILFGDGVPSCVVSYSLPSFVLLCPCVFGVLILDCGAPILSLYFHPSLTLSTNAPALEYMIIYTNRITFFRFELCPINCCICFWKHVSRLLSVTNLCCPFV</sequence>
<proteinExistence type="predicted"/>
<reference evidence="1" key="2">
    <citation type="submission" date="2024-04" db="UniProtKB">
        <authorList>
            <consortium name="Ensembl"/>
        </authorList>
    </citation>
    <scope>IDENTIFICATION</scope>
</reference>
<evidence type="ECO:0000313" key="1">
    <source>
        <dbReference type="Ensembl" id="ENSGACP00000020108.1"/>
    </source>
</evidence>
<dbReference type="InParanoid" id="G3PR73"/>
<dbReference type="AlphaFoldDB" id="G3PR73"/>
<reference evidence="1" key="1">
    <citation type="submission" date="2006-01" db="EMBL/GenBank/DDBJ databases">
        <authorList>
            <person name="Lindblad-Toh K."/>
            <person name="Mauceli E."/>
            <person name="Grabherr M."/>
            <person name="Chang J.L."/>
            <person name="Lander E.S."/>
        </authorList>
    </citation>
    <scope>NUCLEOTIDE SEQUENCE [LARGE SCALE GENOMIC DNA]</scope>
</reference>
<dbReference type="Ensembl" id="ENSGACT00000020147.1">
    <property type="protein sequence ID" value="ENSGACP00000020108.1"/>
    <property type="gene ID" value="ENSGACG00000015250.1"/>
</dbReference>
<accession>G3PR73</accession>
<protein>
    <submittedName>
        <fullName evidence="1">Uncharacterized protein</fullName>
    </submittedName>
</protein>